<gene>
    <name evidence="3" type="ORF">A10D4_08542</name>
</gene>
<organism evidence="3 4">
    <name type="scientific">Idiomarina xiamenensis 10-D-4</name>
    <dbReference type="NCBI Taxonomy" id="740709"/>
    <lineage>
        <taxon>Bacteria</taxon>
        <taxon>Pseudomonadati</taxon>
        <taxon>Pseudomonadota</taxon>
        <taxon>Gammaproteobacteria</taxon>
        <taxon>Alteromonadales</taxon>
        <taxon>Idiomarinaceae</taxon>
        <taxon>Idiomarina</taxon>
    </lineage>
</organism>
<dbReference type="STRING" id="740709.A10D4_08542"/>
<feature type="chain" id="PRO_5003859231" description="Lipoprotein" evidence="2">
    <location>
        <begin position="24"/>
        <end position="103"/>
    </location>
</feature>
<feature type="region of interest" description="Disordered" evidence="1">
    <location>
        <begin position="26"/>
        <end position="51"/>
    </location>
</feature>
<evidence type="ECO:0000256" key="2">
    <source>
        <dbReference type="SAM" id="SignalP"/>
    </source>
</evidence>
<dbReference type="RefSeq" id="WP_008488953.1">
    <property type="nucleotide sequence ID" value="NZ_AMRG01000009.1"/>
</dbReference>
<reference evidence="3 4" key="1">
    <citation type="journal article" date="2012" name="J. Bacteriol.">
        <title>Genome Sequence of Idiomarina xiamenensis Type Strain 10-D-4.</title>
        <authorList>
            <person name="Lai Q."/>
            <person name="Wang L."/>
            <person name="Wang W."/>
            <person name="Shao Z."/>
        </authorList>
    </citation>
    <scope>NUCLEOTIDE SEQUENCE [LARGE SCALE GENOMIC DNA]</scope>
    <source>
        <strain evidence="3 4">10-D-4</strain>
    </source>
</reference>
<name>K2JJ55_9GAMM</name>
<evidence type="ECO:0000256" key="1">
    <source>
        <dbReference type="SAM" id="MobiDB-lite"/>
    </source>
</evidence>
<dbReference type="AlphaFoldDB" id="K2JJ55"/>
<keyword evidence="2" id="KW-0732">Signal</keyword>
<dbReference type="EMBL" id="AMRG01000009">
    <property type="protein sequence ID" value="EKE83456.1"/>
    <property type="molecule type" value="Genomic_DNA"/>
</dbReference>
<sequence length="103" mass="11155">MLMRTLMRTSTAMLCALLLSACAGSSSENSQSEADMEQADRPERVEIQGASLEDYSAEEEALLSQSRSEKCRDAQVNLAEAQARGNKDAEKAARAAVKALCKR</sequence>
<dbReference type="PATRIC" id="fig|740709.3.peg.1730"/>
<evidence type="ECO:0000313" key="4">
    <source>
        <dbReference type="Proteomes" id="UP000014115"/>
    </source>
</evidence>
<accession>K2JJ55</accession>
<evidence type="ECO:0008006" key="5">
    <source>
        <dbReference type="Google" id="ProtNLM"/>
    </source>
</evidence>
<protein>
    <recommendedName>
        <fullName evidence="5">Lipoprotein</fullName>
    </recommendedName>
</protein>
<dbReference type="Proteomes" id="UP000014115">
    <property type="component" value="Unassembled WGS sequence"/>
</dbReference>
<feature type="signal peptide" evidence="2">
    <location>
        <begin position="1"/>
        <end position="23"/>
    </location>
</feature>
<evidence type="ECO:0000313" key="3">
    <source>
        <dbReference type="EMBL" id="EKE83456.1"/>
    </source>
</evidence>
<keyword evidence="4" id="KW-1185">Reference proteome</keyword>
<proteinExistence type="predicted"/>
<comment type="caution">
    <text evidence="3">The sequence shown here is derived from an EMBL/GenBank/DDBJ whole genome shotgun (WGS) entry which is preliminary data.</text>
</comment>
<dbReference type="PROSITE" id="PS51257">
    <property type="entry name" value="PROKAR_LIPOPROTEIN"/>
    <property type="match status" value="1"/>
</dbReference>